<evidence type="ECO:0000256" key="1">
    <source>
        <dbReference type="SAM" id="SignalP"/>
    </source>
</evidence>
<name>A0A0G4FEG6_9ALVE</name>
<protein>
    <recommendedName>
        <fullName evidence="3">Transmembrane protein</fullName>
    </recommendedName>
</protein>
<feature type="chain" id="PRO_5005188698" description="Transmembrane protein" evidence="1">
    <location>
        <begin position="22"/>
        <end position="243"/>
    </location>
</feature>
<dbReference type="EMBL" id="CDMZ01000315">
    <property type="protein sequence ID" value="CEM11613.1"/>
    <property type="molecule type" value="Genomic_DNA"/>
</dbReference>
<reference evidence="2" key="1">
    <citation type="submission" date="2014-11" db="EMBL/GenBank/DDBJ databases">
        <authorList>
            <person name="Otto D Thomas"/>
            <person name="Naeem Raeece"/>
        </authorList>
    </citation>
    <scope>NUCLEOTIDE SEQUENCE</scope>
</reference>
<keyword evidence="1" id="KW-0732">Signal</keyword>
<evidence type="ECO:0000313" key="2">
    <source>
        <dbReference type="EMBL" id="CEM11613.1"/>
    </source>
</evidence>
<evidence type="ECO:0008006" key="3">
    <source>
        <dbReference type="Google" id="ProtNLM"/>
    </source>
</evidence>
<proteinExistence type="predicted"/>
<accession>A0A0G4FEG6</accession>
<organism evidence="2">
    <name type="scientific">Chromera velia CCMP2878</name>
    <dbReference type="NCBI Taxonomy" id="1169474"/>
    <lineage>
        <taxon>Eukaryota</taxon>
        <taxon>Sar</taxon>
        <taxon>Alveolata</taxon>
        <taxon>Colpodellida</taxon>
        <taxon>Chromeraceae</taxon>
        <taxon>Chromera</taxon>
    </lineage>
</organism>
<feature type="signal peptide" evidence="1">
    <location>
        <begin position="1"/>
        <end position="21"/>
    </location>
</feature>
<sequence length="243" mass="26663">MGVLGAVSAAFLFVVTVHCRANSHSPGFLCRPFQSHVSRGSLRLKGPQSLRDGSRRHLLTSLPSLSQSSQNSPISAEKEGLRPHVAAVGEFTMQGVDSLLERAQRVWRERGGAFLILAVVLSVSLFRLWCSVGGSVVGIPVGALLPPTAAALPGEELLFDSKFLWSPQTTALSLGERIGMEMTFFAQKYRTLYNVRQFMTLLVSVSLITGLYKFGLSAVKFVEAQNEQVKRDQMDFMEDDDDI</sequence>
<gene>
    <name evidence="2" type="ORF">Cvel_16603</name>
</gene>
<dbReference type="VEuPathDB" id="CryptoDB:Cvel_16603"/>
<dbReference type="AlphaFoldDB" id="A0A0G4FEG6"/>